<evidence type="ECO:0000256" key="2">
    <source>
        <dbReference type="SAM" id="Phobius"/>
    </source>
</evidence>
<feature type="transmembrane region" description="Helical" evidence="2">
    <location>
        <begin position="71"/>
        <end position="96"/>
    </location>
</feature>
<evidence type="ECO:0000313" key="4">
    <source>
        <dbReference type="Proteomes" id="UP000053676"/>
    </source>
</evidence>
<organism evidence="3 4">
    <name type="scientific">Necator americanus</name>
    <name type="common">Human hookworm</name>
    <dbReference type="NCBI Taxonomy" id="51031"/>
    <lineage>
        <taxon>Eukaryota</taxon>
        <taxon>Metazoa</taxon>
        <taxon>Ecdysozoa</taxon>
        <taxon>Nematoda</taxon>
        <taxon>Chromadorea</taxon>
        <taxon>Rhabditida</taxon>
        <taxon>Rhabditina</taxon>
        <taxon>Rhabditomorpha</taxon>
        <taxon>Strongyloidea</taxon>
        <taxon>Ancylostomatidae</taxon>
        <taxon>Bunostominae</taxon>
        <taxon>Necator</taxon>
    </lineage>
</organism>
<dbReference type="OMA" id="DESHYDK"/>
<sequence length="222" mass="24736">MSVDQTISELSGTLAQLSTLVAHINGQINGITSRINLTLDNFDQAVANIAKDAGSVTYQVGDSVSQVPNSWVFYMLFITLIVVFILLSVVLTLNLITKVHAIVRIVNSKDGTDRALISTREDPRYDKSSHIEGVTPYTPYSQNSHYTPPMTNVRNQVSIPMEHEPRRVGMQPMRRGAGFKSQPKVTILDSADVEPRPYQRRIDEPTKYSPDSTSPYTRSLEV</sequence>
<reference evidence="4" key="1">
    <citation type="journal article" date="2014" name="Nat. Genet.">
        <title>Genome of the human hookworm Necator americanus.</title>
        <authorList>
            <person name="Tang Y.T."/>
            <person name="Gao X."/>
            <person name="Rosa B.A."/>
            <person name="Abubucker S."/>
            <person name="Hallsworth-Pepin K."/>
            <person name="Martin J."/>
            <person name="Tyagi R."/>
            <person name="Heizer E."/>
            <person name="Zhang X."/>
            <person name="Bhonagiri-Palsikar V."/>
            <person name="Minx P."/>
            <person name="Warren W.C."/>
            <person name="Wang Q."/>
            <person name="Zhan B."/>
            <person name="Hotez P.J."/>
            <person name="Sternberg P.W."/>
            <person name="Dougall A."/>
            <person name="Gaze S.T."/>
            <person name="Mulvenna J."/>
            <person name="Sotillo J."/>
            <person name="Ranganathan S."/>
            <person name="Rabelo E.M."/>
            <person name="Wilson R.K."/>
            <person name="Felgner P.L."/>
            <person name="Bethony J."/>
            <person name="Hawdon J.M."/>
            <person name="Gasser R.B."/>
            <person name="Loukas A."/>
            <person name="Mitreva M."/>
        </authorList>
    </citation>
    <scope>NUCLEOTIDE SEQUENCE [LARGE SCALE GENOMIC DNA]</scope>
</reference>
<feature type="compositionally biased region" description="Polar residues" evidence="1">
    <location>
        <begin position="209"/>
        <end position="222"/>
    </location>
</feature>
<feature type="compositionally biased region" description="Polar residues" evidence="1">
    <location>
        <begin position="138"/>
        <end position="148"/>
    </location>
</feature>
<evidence type="ECO:0000313" key="3">
    <source>
        <dbReference type="EMBL" id="ETN68777.1"/>
    </source>
</evidence>
<dbReference type="KEGG" id="nai:NECAME_15643"/>
<feature type="region of interest" description="Disordered" evidence="1">
    <location>
        <begin position="173"/>
        <end position="222"/>
    </location>
</feature>
<keyword evidence="2" id="KW-0812">Transmembrane</keyword>
<dbReference type="AlphaFoldDB" id="W2SJ79"/>
<accession>W2SJ79</accession>
<evidence type="ECO:0000256" key="1">
    <source>
        <dbReference type="SAM" id="MobiDB-lite"/>
    </source>
</evidence>
<proteinExistence type="predicted"/>
<name>W2SJ79_NECAM</name>
<protein>
    <submittedName>
        <fullName evidence="3">Uncharacterized protein</fullName>
    </submittedName>
</protein>
<dbReference type="OrthoDB" id="5800039at2759"/>
<keyword evidence="2" id="KW-0472">Membrane</keyword>
<feature type="region of interest" description="Disordered" evidence="1">
    <location>
        <begin position="127"/>
        <end position="148"/>
    </location>
</feature>
<dbReference type="EMBL" id="KI669203">
    <property type="protein sequence ID" value="ETN68777.1"/>
    <property type="molecule type" value="Genomic_DNA"/>
</dbReference>
<gene>
    <name evidence="3" type="ORF">NECAME_15643</name>
</gene>
<dbReference type="Proteomes" id="UP000053676">
    <property type="component" value="Unassembled WGS sequence"/>
</dbReference>
<keyword evidence="4" id="KW-1185">Reference proteome</keyword>
<keyword evidence="2" id="KW-1133">Transmembrane helix</keyword>
<feature type="compositionally biased region" description="Basic and acidic residues" evidence="1">
    <location>
        <begin position="193"/>
        <end position="206"/>
    </location>
</feature>